<keyword evidence="1" id="KW-0175">Coiled coil</keyword>
<evidence type="ECO:0000256" key="1">
    <source>
        <dbReference type="SAM" id="Coils"/>
    </source>
</evidence>
<evidence type="ECO:0000313" key="2">
    <source>
        <dbReference type="EMBL" id="RMZ94469.1"/>
    </source>
</evidence>
<organism evidence="2 3">
    <name type="scientific">Brachionus plicatilis</name>
    <name type="common">Marine rotifer</name>
    <name type="synonym">Brachionus muelleri</name>
    <dbReference type="NCBI Taxonomy" id="10195"/>
    <lineage>
        <taxon>Eukaryota</taxon>
        <taxon>Metazoa</taxon>
        <taxon>Spiralia</taxon>
        <taxon>Gnathifera</taxon>
        <taxon>Rotifera</taxon>
        <taxon>Eurotatoria</taxon>
        <taxon>Monogononta</taxon>
        <taxon>Pseudotrocha</taxon>
        <taxon>Ploima</taxon>
        <taxon>Brachionidae</taxon>
        <taxon>Brachionus</taxon>
    </lineage>
</organism>
<accession>A0A3M7P6A5</accession>
<gene>
    <name evidence="2" type="ORF">BpHYR1_006691</name>
</gene>
<keyword evidence="3" id="KW-1185">Reference proteome</keyword>
<reference evidence="2 3" key="1">
    <citation type="journal article" date="2018" name="Sci. Rep.">
        <title>Genomic signatures of local adaptation to the degree of environmental predictability in rotifers.</title>
        <authorList>
            <person name="Franch-Gras L."/>
            <person name="Hahn C."/>
            <person name="Garcia-Roger E.M."/>
            <person name="Carmona M.J."/>
            <person name="Serra M."/>
            <person name="Gomez A."/>
        </authorList>
    </citation>
    <scope>NUCLEOTIDE SEQUENCE [LARGE SCALE GENOMIC DNA]</scope>
    <source>
        <strain evidence="2">HYR1</strain>
    </source>
</reference>
<proteinExistence type="predicted"/>
<protein>
    <submittedName>
        <fullName evidence="2">Uncharacterized protein</fullName>
    </submittedName>
</protein>
<feature type="coiled-coil region" evidence="1">
    <location>
        <begin position="32"/>
        <end position="59"/>
    </location>
</feature>
<comment type="caution">
    <text evidence="2">The sequence shown here is derived from an EMBL/GenBank/DDBJ whole genome shotgun (WGS) entry which is preliminary data.</text>
</comment>
<dbReference type="AlphaFoldDB" id="A0A3M7P6A5"/>
<dbReference type="Proteomes" id="UP000276133">
    <property type="component" value="Unassembled WGS sequence"/>
</dbReference>
<evidence type="ECO:0000313" key="3">
    <source>
        <dbReference type="Proteomes" id="UP000276133"/>
    </source>
</evidence>
<dbReference type="EMBL" id="REGN01013025">
    <property type="protein sequence ID" value="RMZ94469.1"/>
    <property type="molecule type" value="Genomic_DNA"/>
</dbReference>
<name>A0A3M7P6A5_BRAPC</name>
<sequence length="117" mass="14133">MEHNLKNYQKIVVDHYESLMNDVDLYYENLKQGEFNSERKEITKKIKEYREKNLNQLNNVKIDEENFDNLFPFEKRELLDRLIFKDECVSSIVSSDFRKILIIYPCYLSGGAKWSLR</sequence>